<reference evidence="4 5" key="1">
    <citation type="submission" date="2019-08" db="EMBL/GenBank/DDBJ databases">
        <title>Genome of Luteibaculum oceani JCM 18817.</title>
        <authorList>
            <person name="Bowman J.P."/>
        </authorList>
    </citation>
    <scope>NUCLEOTIDE SEQUENCE [LARGE SCALE GENOMIC DNA]</scope>
    <source>
        <strain evidence="4 5">JCM 18817</strain>
    </source>
</reference>
<dbReference type="AlphaFoldDB" id="A0A5C6URE2"/>
<feature type="domain" description="Fibronectin type-III" evidence="3">
    <location>
        <begin position="683"/>
        <end position="769"/>
    </location>
</feature>
<dbReference type="InterPro" id="IPR001590">
    <property type="entry name" value="Peptidase_M12B"/>
</dbReference>
<dbReference type="PROSITE" id="PS50853">
    <property type="entry name" value="FN3"/>
    <property type="match status" value="2"/>
</dbReference>
<dbReference type="InterPro" id="IPR026444">
    <property type="entry name" value="Secre_tail"/>
</dbReference>
<proteinExistence type="predicted"/>
<evidence type="ECO:0000259" key="3">
    <source>
        <dbReference type="PROSITE" id="PS50853"/>
    </source>
</evidence>
<keyword evidence="5" id="KW-1185">Reference proteome</keyword>
<dbReference type="PROSITE" id="PS50215">
    <property type="entry name" value="ADAM_MEPRO"/>
    <property type="match status" value="1"/>
</dbReference>
<evidence type="ECO:0000313" key="4">
    <source>
        <dbReference type="EMBL" id="TXC75240.1"/>
    </source>
</evidence>
<dbReference type="PANTHER" id="PTHR45702:SF2">
    <property type="entry name" value="KUZBANIAN, ISOFORM A"/>
    <property type="match status" value="1"/>
</dbReference>
<dbReference type="SUPFAM" id="SSF49265">
    <property type="entry name" value="Fibronectin type III"/>
    <property type="match status" value="1"/>
</dbReference>
<dbReference type="InterPro" id="IPR045474">
    <property type="entry name" value="GEVED"/>
</dbReference>
<dbReference type="GO" id="GO:0006509">
    <property type="term" value="P:membrane protein ectodomain proteolysis"/>
    <property type="evidence" value="ECO:0007669"/>
    <property type="project" value="TreeGrafter"/>
</dbReference>
<dbReference type="PANTHER" id="PTHR45702">
    <property type="entry name" value="ADAM10/ADAM17 METALLOPEPTIDASE FAMILY MEMBER"/>
    <property type="match status" value="1"/>
</dbReference>
<dbReference type="NCBIfam" id="TIGR04183">
    <property type="entry name" value="Por_Secre_tail"/>
    <property type="match status" value="1"/>
</dbReference>
<organism evidence="4 5">
    <name type="scientific">Luteibaculum oceani</name>
    <dbReference type="NCBI Taxonomy" id="1294296"/>
    <lineage>
        <taxon>Bacteria</taxon>
        <taxon>Pseudomonadati</taxon>
        <taxon>Bacteroidota</taxon>
        <taxon>Flavobacteriia</taxon>
        <taxon>Flavobacteriales</taxon>
        <taxon>Luteibaculaceae</taxon>
        <taxon>Luteibaculum</taxon>
    </lineage>
</organism>
<dbReference type="InterPro" id="IPR051489">
    <property type="entry name" value="ADAM_Metalloproteinase"/>
</dbReference>
<feature type="domain" description="Fibronectin type-III" evidence="3">
    <location>
        <begin position="439"/>
        <end position="524"/>
    </location>
</feature>
<name>A0A5C6URE2_9FLAO</name>
<dbReference type="SMART" id="SM00060">
    <property type="entry name" value="FN3"/>
    <property type="match status" value="2"/>
</dbReference>
<dbReference type="EMBL" id="VORB01000016">
    <property type="protein sequence ID" value="TXC75240.1"/>
    <property type="molecule type" value="Genomic_DNA"/>
</dbReference>
<dbReference type="Proteomes" id="UP000321168">
    <property type="component" value="Unassembled WGS sequence"/>
</dbReference>
<dbReference type="CDD" id="cd00063">
    <property type="entry name" value="FN3"/>
    <property type="match status" value="2"/>
</dbReference>
<dbReference type="Gene3D" id="2.60.40.10">
    <property type="entry name" value="Immunoglobulins"/>
    <property type="match status" value="2"/>
</dbReference>
<dbReference type="Gene3D" id="3.40.390.10">
    <property type="entry name" value="Collagenase (Catalytic Domain)"/>
    <property type="match status" value="1"/>
</dbReference>
<comment type="caution">
    <text evidence="4">The sequence shown here is derived from an EMBL/GenBank/DDBJ whole genome shotgun (WGS) entry which is preliminary data.</text>
</comment>
<evidence type="ECO:0000259" key="2">
    <source>
        <dbReference type="PROSITE" id="PS50215"/>
    </source>
</evidence>
<dbReference type="Pfam" id="PF00041">
    <property type="entry name" value="fn3"/>
    <property type="match status" value="2"/>
</dbReference>
<dbReference type="Pfam" id="PF18962">
    <property type="entry name" value="Por_Secre_tail"/>
    <property type="match status" value="1"/>
</dbReference>
<dbReference type="Pfam" id="PF13688">
    <property type="entry name" value="Reprolysin_5"/>
    <property type="match status" value="1"/>
</dbReference>
<sequence>MNNFTKRAIGLAILLLLFIAGNAQQKAVLKSIEAKLERTSTLHSIQPFSPISENLKNLTALPEGIDEAKLLSVNNQLLRKHLKSNTELTAISIPSFSGNWDLILEEVSLYSDDFILNTPQGIVPNENSGKFFRGIVQGAPNSIVSVSVFDDEIQALIALDGINYTLGKMLDKKGNPTETYILYNEGQVPTEFPNFCSAKEQTGKVREFSRDNTRKNSSKCVNVYFELDYDVFQNKGSVNGAKNYISAVFNEVATLYANDNLTVKISEIFVWNTASPYTGASSTSNLDQFRATRPNFNGDLGHLIDLKPSNGGIAYVDVLCNNTYNYAYSGIYDYYSNVPTYSWTVEVITHEIGHNLGSPHTHSCSWPGGPIDNCYTQEGACLPGPAPQNGGTIMSYCHLTSHGINFNNGFGPLPGDLIRDRVANANCLTTCSEGNVCAVPTGLSTANATQTSIDVSWNAASSANSYDLRFRPQGGSWTTITTSNTSYAHTGLAPSTTYEYQVKSNCSGESSAYSSTVTGTTQSDQVSYCSSRGNSTSDEWIQAITIGSFNHNSGNNSGYADFTNQTLTVTSGSSYAIDLDPGFSGGGLFGSNSYPEYWKIWIDYNGDGDFTDAGELAFDAGSTSNTNVTGSMQIKSGLSNTTTRMRVSMKYNAAQSSCETFSYGEVEDYTVSILEDVPQPCNTPTGLASSSVTHNSAVLSWNAEATASSYIVDYRVSGGSWTTVTSTNTSVTISGLQASTGYEARIASDCGNGNTSAYSGSISFTTDQAPPTPPSYCASKGNNSSDEWIKKITLGNFVNNSGNNGGYGDFTSSAFALSKGVSYNLLLEPGFSSGLFGTNSYPEYWKIWVDLNQDGDFSDSGELVFDAGSTSSSNVSGSFTIPSSALNGNTRLRVSMKYNGAQSPCETFSYGEVEDYTVNISSANTTASAGMQYSAGELSVELAPNPTFNIAELTIRGLATDEKSSILVSDITGRVVYQQAVVAASFNKVQLDLSNEDAGVYIVIVKSGDQKAVSRLVKK</sequence>
<dbReference type="InterPro" id="IPR024079">
    <property type="entry name" value="MetalloPept_cat_dom_sf"/>
</dbReference>
<feature type="domain" description="Peptidase M12B" evidence="2">
    <location>
        <begin position="219"/>
        <end position="397"/>
    </location>
</feature>
<accession>A0A5C6URE2</accession>
<dbReference type="GO" id="GO:0004222">
    <property type="term" value="F:metalloendopeptidase activity"/>
    <property type="evidence" value="ECO:0007669"/>
    <property type="project" value="InterPro"/>
</dbReference>
<protein>
    <submittedName>
        <fullName evidence="4">T9SS type A sorting domain-containing protein</fullName>
    </submittedName>
</protein>
<gene>
    <name evidence="4" type="ORF">FRX97_12015</name>
</gene>
<dbReference type="RefSeq" id="WP_147015471.1">
    <property type="nucleotide sequence ID" value="NZ_VORB01000016.1"/>
</dbReference>
<evidence type="ECO:0000256" key="1">
    <source>
        <dbReference type="ARBA" id="ARBA00022729"/>
    </source>
</evidence>
<dbReference type="InterPro" id="IPR003961">
    <property type="entry name" value="FN3_dom"/>
</dbReference>
<dbReference type="InterPro" id="IPR013783">
    <property type="entry name" value="Ig-like_fold"/>
</dbReference>
<dbReference type="OrthoDB" id="1182309at2"/>
<dbReference type="GO" id="GO:0005886">
    <property type="term" value="C:plasma membrane"/>
    <property type="evidence" value="ECO:0007669"/>
    <property type="project" value="TreeGrafter"/>
</dbReference>
<dbReference type="SUPFAM" id="SSF55486">
    <property type="entry name" value="Metalloproteases ('zincins'), catalytic domain"/>
    <property type="match status" value="1"/>
</dbReference>
<dbReference type="InterPro" id="IPR036116">
    <property type="entry name" value="FN3_sf"/>
</dbReference>
<keyword evidence="1" id="KW-0732">Signal</keyword>
<dbReference type="Pfam" id="PF20009">
    <property type="entry name" value="GEVED"/>
    <property type="match status" value="2"/>
</dbReference>
<evidence type="ECO:0000313" key="5">
    <source>
        <dbReference type="Proteomes" id="UP000321168"/>
    </source>
</evidence>